<dbReference type="PANTHER" id="PTHR48103">
    <property type="entry name" value="MIDASIN-RELATED"/>
    <property type="match status" value="1"/>
</dbReference>
<protein>
    <submittedName>
        <fullName evidence="3">Uncharacterized protein</fullName>
    </submittedName>
</protein>
<dbReference type="GO" id="GO:0000055">
    <property type="term" value="P:ribosomal large subunit export from nucleus"/>
    <property type="evidence" value="ECO:0007669"/>
    <property type="project" value="TreeGrafter"/>
</dbReference>
<dbReference type="PANTHER" id="PTHR48103:SF2">
    <property type="entry name" value="MIDASIN"/>
    <property type="match status" value="1"/>
</dbReference>
<dbReference type="GO" id="GO:0005634">
    <property type="term" value="C:nucleus"/>
    <property type="evidence" value="ECO:0007669"/>
    <property type="project" value="TreeGrafter"/>
</dbReference>
<dbReference type="EMBL" id="CAAALY010087876">
    <property type="protein sequence ID" value="VEL27531.1"/>
    <property type="molecule type" value="Genomic_DNA"/>
</dbReference>
<dbReference type="GO" id="GO:0000027">
    <property type="term" value="P:ribosomal large subunit assembly"/>
    <property type="evidence" value="ECO:0007669"/>
    <property type="project" value="TreeGrafter"/>
</dbReference>
<organism evidence="3 4">
    <name type="scientific">Protopolystoma xenopodis</name>
    <dbReference type="NCBI Taxonomy" id="117903"/>
    <lineage>
        <taxon>Eukaryota</taxon>
        <taxon>Metazoa</taxon>
        <taxon>Spiralia</taxon>
        <taxon>Lophotrochozoa</taxon>
        <taxon>Platyhelminthes</taxon>
        <taxon>Monogenea</taxon>
        <taxon>Polyopisthocotylea</taxon>
        <taxon>Polystomatidea</taxon>
        <taxon>Polystomatidae</taxon>
        <taxon>Protopolystoma</taxon>
    </lineage>
</organism>
<dbReference type="AlphaFoldDB" id="A0A3S5AX51"/>
<comment type="caution">
    <text evidence="3">The sequence shown here is derived from an EMBL/GenBank/DDBJ whole genome shotgun (WGS) entry which is preliminary data.</text>
</comment>
<keyword evidence="2" id="KW-0067">ATP-binding</keyword>
<evidence type="ECO:0000256" key="2">
    <source>
        <dbReference type="ARBA" id="ARBA00022840"/>
    </source>
</evidence>
<reference evidence="3" key="1">
    <citation type="submission" date="2018-11" db="EMBL/GenBank/DDBJ databases">
        <authorList>
            <consortium name="Pathogen Informatics"/>
        </authorList>
    </citation>
    <scope>NUCLEOTIDE SEQUENCE</scope>
</reference>
<keyword evidence="1" id="KW-0547">Nucleotide-binding</keyword>
<keyword evidence="4" id="KW-1185">Reference proteome</keyword>
<dbReference type="Proteomes" id="UP000784294">
    <property type="component" value="Unassembled WGS sequence"/>
</dbReference>
<dbReference type="GO" id="GO:0030687">
    <property type="term" value="C:preribosome, large subunit precursor"/>
    <property type="evidence" value="ECO:0007669"/>
    <property type="project" value="TreeGrafter"/>
</dbReference>
<name>A0A3S5AX51_9PLAT</name>
<sequence length="83" mass="9099">MDRLNCLLEPGGELVLNERGLDPETGLLVRIKPHPDFRIILTVDEDPVTASSGALVCNKGSSQGFSRAMRNRGIEIALIHEVF</sequence>
<dbReference type="GO" id="GO:0005524">
    <property type="term" value="F:ATP binding"/>
    <property type="evidence" value="ECO:0007669"/>
    <property type="project" value="UniProtKB-KW"/>
</dbReference>
<gene>
    <name evidence="3" type="ORF">PXEA_LOCUS20971</name>
</gene>
<evidence type="ECO:0000313" key="4">
    <source>
        <dbReference type="Proteomes" id="UP000784294"/>
    </source>
</evidence>
<evidence type="ECO:0000256" key="1">
    <source>
        <dbReference type="ARBA" id="ARBA00022741"/>
    </source>
</evidence>
<accession>A0A3S5AX51</accession>
<dbReference type="OrthoDB" id="6151809at2759"/>
<proteinExistence type="predicted"/>
<evidence type="ECO:0000313" key="3">
    <source>
        <dbReference type="EMBL" id="VEL27531.1"/>
    </source>
</evidence>